<evidence type="ECO:0000313" key="3">
    <source>
        <dbReference type="Proteomes" id="UP000308652"/>
    </source>
</evidence>
<protein>
    <submittedName>
        <fullName evidence="2">Uncharacterized protein</fullName>
    </submittedName>
</protein>
<dbReference type="OrthoDB" id="2891636at2759"/>
<feature type="compositionally biased region" description="Polar residues" evidence="1">
    <location>
        <begin position="47"/>
        <end position="63"/>
    </location>
</feature>
<name>A0A5C3LHU3_9AGAR</name>
<gene>
    <name evidence="2" type="ORF">BDQ12DRAFT_659337</name>
</gene>
<accession>A0A5C3LHU3</accession>
<dbReference type="Proteomes" id="UP000308652">
    <property type="component" value="Unassembled WGS sequence"/>
</dbReference>
<feature type="compositionally biased region" description="Basic and acidic residues" evidence="1">
    <location>
        <begin position="72"/>
        <end position="85"/>
    </location>
</feature>
<dbReference type="AlphaFoldDB" id="A0A5C3LHU3"/>
<evidence type="ECO:0000256" key="1">
    <source>
        <dbReference type="SAM" id="MobiDB-lite"/>
    </source>
</evidence>
<reference evidence="2 3" key="1">
    <citation type="journal article" date="2019" name="Nat. Ecol. Evol.">
        <title>Megaphylogeny resolves global patterns of mushroom evolution.</title>
        <authorList>
            <person name="Varga T."/>
            <person name="Krizsan K."/>
            <person name="Foldi C."/>
            <person name="Dima B."/>
            <person name="Sanchez-Garcia M."/>
            <person name="Sanchez-Ramirez S."/>
            <person name="Szollosi G.J."/>
            <person name="Szarkandi J.G."/>
            <person name="Papp V."/>
            <person name="Albert L."/>
            <person name="Andreopoulos W."/>
            <person name="Angelini C."/>
            <person name="Antonin V."/>
            <person name="Barry K.W."/>
            <person name="Bougher N.L."/>
            <person name="Buchanan P."/>
            <person name="Buyck B."/>
            <person name="Bense V."/>
            <person name="Catcheside P."/>
            <person name="Chovatia M."/>
            <person name="Cooper J."/>
            <person name="Damon W."/>
            <person name="Desjardin D."/>
            <person name="Finy P."/>
            <person name="Geml J."/>
            <person name="Haridas S."/>
            <person name="Hughes K."/>
            <person name="Justo A."/>
            <person name="Karasinski D."/>
            <person name="Kautmanova I."/>
            <person name="Kiss B."/>
            <person name="Kocsube S."/>
            <person name="Kotiranta H."/>
            <person name="LaButti K.M."/>
            <person name="Lechner B.E."/>
            <person name="Liimatainen K."/>
            <person name="Lipzen A."/>
            <person name="Lukacs Z."/>
            <person name="Mihaltcheva S."/>
            <person name="Morgado L.N."/>
            <person name="Niskanen T."/>
            <person name="Noordeloos M.E."/>
            <person name="Ohm R.A."/>
            <person name="Ortiz-Santana B."/>
            <person name="Ovrebo C."/>
            <person name="Racz N."/>
            <person name="Riley R."/>
            <person name="Savchenko A."/>
            <person name="Shiryaev A."/>
            <person name="Soop K."/>
            <person name="Spirin V."/>
            <person name="Szebenyi C."/>
            <person name="Tomsovsky M."/>
            <person name="Tulloss R.E."/>
            <person name="Uehling J."/>
            <person name="Grigoriev I.V."/>
            <person name="Vagvolgyi C."/>
            <person name="Papp T."/>
            <person name="Martin F.M."/>
            <person name="Miettinen O."/>
            <person name="Hibbett D.S."/>
            <person name="Nagy L.G."/>
        </authorList>
    </citation>
    <scope>NUCLEOTIDE SEQUENCE [LARGE SCALE GENOMIC DNA]</scope>
    <source>
        <strain evidence="2 3">CBS 166.37</strain>
    </source>
</reference>
<evidence type="ECO:0000313" key="2">
    <source>
        <dbReference type="EMBL" id="TFK32350.1"/>
    </source>
</evidence>
<dbReference type="EMBL" id="ML213678">
    <property type="protein sequence ID" value="TFK32350.1"/>
    <property type="molecule type" value="Genomic_DNA"/>
</dbReference>
<proteinExistence type="predicted"/>
<sequence length="85" mass="8586">MAAPTTRGFGSRGTTMAVTCVGAVGAFLGASWVMGKDVKSKEGAHSPYSNGEGSDKAMTSSDVSAAVSVPKPGKERIPGAIRKVE</sequence>
<keyword evidence="3" id="KW-1185">Reference proteome</keyword>
<organism evidence="2 3">
    <name type="scientific">Crucibulum laeve</name>
    <dbReference type="NCBI Taxonomy" id="68775"/>
    <lineage>
        <taxon>Eukaryota</taxon>
        <taxon>Fungi</taxon>
        <taxon>Dikarya</taxon>
        <taxon>Basidiomycota</taxon>
        <taxon>Agaricomycotina</taxon>
        <taxon>Agaricomycetes</taxon>
        <taxon>Agaricomycetidae</taxon>
        <taxon>Agaricales</taxon>
        <taxon>Agaricineae</taxon>
        <taxon>Nidulariaceae</taxon>
        <taxon>Crucibulum</taxon>
    </lineage>
</organism>
<feature type="region of interest" description="Disordered" evidence="1">
    <location>
        <begin position="39"/>
        <end position="85"/>
    </location>
</feature>